<protein>
    <submittedName>
        <fullName evidence="12">Uncharacterized protein</fullName>
    </submittedName>
</protein>
<evidence type="ECO:0000256" key="10">
    <source>
        <dbReference type="ARBA" id="ARBA00023170"/>
    </source>
</evidence>
<sequence>MLSTLVFLDLGSNNFTSTIPVQLGNLLELQVLRLSNNSLNGQIPYQLSNLQKVWNFNLAGNYLLNPDRMRFKGMKSLTFLWLNYNYLDTEVPNPRLMASLNNF</sequence>
<dbReference type="Proteomes" id="UP000631114">
    <property type="component" value="Unassembled WGS sequence"/>
</dbReference>
<dbReference type="FunFam" id="3.80.10.10:FF:000383">
    <property type="entry name" value="Leucine-rich repeat receptor protein kinase EMS1"/>
    <property type="match status" value="1"/>
</dbReference>
<evidence type="ECO:0000256" key="2">
    <source>
        <dbReference type="ARBA" id="ARBA00009592"/>
    </source>
</evidence>
<evidence type="ECO:0000313" key="12">
    <source>
        <dbReference type="EMBL" id="KAF9612996.1"/>
    </source>
</evidence>
<dbReference type="Gene3D" id="3.80.10.10">
    <property type="entry name" value="Ribonuclease Inhibitor"/>
    <property type="match status" value="1"/>
</dbReference>
<keyword evidence="10" id="KW-0675">Receptor</keyword>
<keyword evidence="11" id="KW-0325">Glycoprotein</keyword>
<evidence type="ECO:0000256" key="8">
    <source>
        <dbReference type="ARBA" id="ARBA00022989"/>
    </source>
</evidence>
<reference evidence="12 13" key="1">
    <citation type="submission" date="2020-10" db="EMBL/GenBank/DDBJ databases">
        <title>The Coptis chinensis genome and diversification of protoberbering-type alkaloids.</title>
        <authorList>
            <person name="Wang B."/>
            <person name="Shu S."/>
            <person name="Song C."/>
            <person name="Liu Y."/>
        </authorList>
    </citation>
    <scope>NUCLEOTIDE SEQUENCE [LARGE SCALE GENOMIC DNA]</scope>
    <source>
        <strain evidence="12">HL-2020</strain>
        <tissue evidence="12">Leaf</tissue>
    </source>
</reference>
<evidence type="ECO:0000256" key="7">
    <source>
        <dbReference type="ARBA" id="ARBA00022737"/>
    </source>
</evidence>
<dbReference type="InterPro" id="IPR032675">
    <property type="entry name" value="LRR_dom_sf"/>
</dbReference>
<evidence type="ECO:0000256" key="1">
    <source>
        <dbReference type="ARBA" id="ARBA00004251"/>
    </source>
</evidence>
<keyword evidence="6" id="KW-0732">Signal</keyword>
<dbReference type="InterPro" id="IPR001611">
    <property type="entry name" value="Leu-rich_rpt"/>
</dbReference>
<keyword evidence="8" id="KW-1133">Transmembrane helix</keyword>
<gene>
    <name evidence="12" type="ORF">IFM89_004800</name>
</gene>
<dbReference type="OrthoDB" id="1698790at2759"/>
<dbReference type="AlphaFoldDB" id="A0A835I8Y2"/>
<comment type="caution">
    <text evidence="12">The sequence shown here is derived from an EMBL/GenBank/DDBJ whole genome shotgun (WGS) entry which is preliminary data.</text>
</comment>
<dbReference type="PANTHER" id="PTHR48052:SF8">
    <property type="entry name" value="LRR RECEPTOR-LIKE SERINE_THREONINE-PROTEIN KINASE FLS2"/>
    <property type="match status" value="1"/>
</dbReference>
<dbReference type="GO" id="GO:0005886">
    <property type="term" value="C:plasma membrane"/>
    <property type="evidence" value="ECO:0007669"/>
    <property type="project" value="UniProtKB-SubCell"/>
</dbReference>
<evidence type="ECO:0000256" key="9">
    <source>
        <dbReference type="ARBA" id="ARBA00023136"/>
    </source>
</evidence>
<evidence type="ECO:0000256" key="11">
    <source>
        <dbReference type="ARBA" id="ARBA00023180"/>
    </source>
</evidence>
<dbReference type="PANTHER" id="PTHR48052">
    <property type="entry name" value="UNNAMED PRODUCT"/>
    <property type="match status" value="1"/>
</dbReference>
<organism evidence="12 13">
    <name type="scientific">Coptis chinensis</name>
    <dbReference type="NCBI Taxonomy" id="261450"/>
    <lineage>
        <taxon>Eukaryota</taxon>
        <taxon>Viridiplantae</taxon>
        <taxon>Streptophyta</taxon>
        <taxon>Embryophyta</taxon>
        <taxon>Tracheophyta</taxon>
        <taxon>Spermatophyta</taxon>
        <taxon>Magnoliopsida</taxon>
        <taxon>Ranunculales</taxon>
        <taxon>Ranunculaceae</taxon>
        <taxon>Coptidoideae</taxon>
        <taxon>Coptis</taxon>
    </lineage>
</organism>
<keyword evidence="4" id="KW-0433">Leucine-rich repeat</keyword>
<proteinExistence type="inferred from homology"/>
<dbReference type="Pfam" id="PF00560">
    <property type="entry name" value="LRR_1"/>
    <property type="match status" value="2"/>
</dbReference>
<dbReference type="SUPFAM" id="SSF52058">
    <property type="entry name" value="L domain-like"/>
    <property type="match status" value="1"/>
</dbReference>
<name>A0A835I8Y2_9MAGN</name>
<comment type="subcellular location">
    <subcellularLocation>
        <location evidence="1">Cell membrane</location>
        <topology evidence="1">Single-pass type I membrane protein</topology>
    </subcellularLocation>
</comment>
<accession>A0A835I8Y2</accession>
<keyword evidence="3" id="KW-1003">Cell membrane</keyword>
<evidence type="ECO:0000256" key="6">
    <source>
        <dbReference type="ARBA" id="ARBA00022729"/>
    </source>
</evidence>
<keyword evidence="13" id="KW-1185">Reference proteome</keyword>
<evidence type="ECO:0000256" key="5">
    <source>
        <dbReference type="ARBA" id="ARBA00022692"/>
    </source>
</evidence>
<keyword evidence="7" id="KW-0677">Repeat</keyword>
<dbReference type="EMBL" id="JADFTS010000003">
    <property type="protein sequence ID" value="KAF9612996.1"/>
    <property type="molecule type" value="Genomic_DNA"/>
</dbReference>
<evidence type="ECO:0000313" key="13">
    <source>
        <dbReference type="Proteomes" id="UP000631114"/>
    </source>
</evidence>
<evidence type="ECO:0000256" key="3">
    <source>
        <dbReference type="ARBA" id="ARBA00022475"/>
    </source>
</evidence>
<comment type="similarity">
    <text evidence="2">Belongs to the RLP family.</text>
</comment>
<keyword evidence="9" id="KW-0472">Membrane</keyword>
<evidence type="ECO:0000256" key="4">
    <source>
        <dbReference type="ARBA" id="ARBA00022614"/>
    </source>
</evidence>
<keyword evidence="5" id="KW-0812">Transmembrane</keyword>